<organism evidence="7 8">
    <name type="scientific">Alicyclobacillus mali</name>
    <name type="common">ex Roth et al. 2021</name>
    <dbReference type="NCBI Taxonomy" id="1123961"/>
    <lineage>
        <taxon>Bacteria</taxon>
        <taxon>Bacillati</taxon>
        <taxon>Bacillota</taxon>
        <taxon>Bacilli</taxon>
        <taxon>Bacillales</taxon>
        <taxon>Alicyclobacillaceae</taxon>
        <taxon>Alicyclobacillus</taxon>
    </lineage>
</organism>
<gene>
    <name evidence="7" type="primary">dhaM</name>
    <name evidence="7" type="ORF">IW967_08290</name>
</gene>
<dbReference type="Gene3D" id="3.40.50.510">
    <property type="entry name" value="Phosphotransferase system, mannose-type IIA component"/>
    <property type="match status" value="1"/>
</dbReference>
<dbReference type="EMBL" id="JADPKZ010000039">
    <property type="protein sequence ID" value="MBF8377862.1"/>
    <property type="molecule type" value="Genomic_DNA"/>
</dbReference>
<comment type="caution">
    <text evidence="7">The sequence shown here is derived from an EMBL/GenBank/DDBJ whole genome shotgun (WGS) entry which is preliminary data.</text>
</comment>
<dbReference type="InterPro" id="IPR039643">
    <property type="entry name" value="DhaM"/>
</dbReference>
<name>A0ABS0F3J7_9BACL</name>
<reference evidence="7 8" key="1">
    <citation type="submission" date="2020-11" db="EMBL/GenBank/DDBJ databases">
        <title>Genomic insight of Alicyclobacillus mali FL 18 reveals a new arsenic-resistant strain, with potential in environmental biotechnology.</title>
        <authorList>
            <person name="Fiorentino G."/>
            <person name="Gallo G."/>
            <person name="Aulitto M."/>
        </authorList>
    </citation>
    <scope>NUCLEOTIDE SEQUENCE [LARGE SCALE GENOMIC DNA]</scope>
    <source>
        <strain evidence="7 8">FL 18</strain>
    </source>
</reference>
<dbReference type="InterPro" id="IPR036662">
    <property type="entry name" value="PTS_EIIA_man-typ_sf"/>
</dbReference>
<protein>
    <recommendedName>
        <fullName evidence="3">phosphoenolpyruvate--glycerone phosphotransferase</fullName>
        <ecNumber evidence="3">2.7.1.121</ecNumber>
    </recommendedName>
</protein>
<dbReference type="RefSeq" id="WP_195867601.1">
    <property type="nucleotide sequence ID" value="NZ_JADPKZ010000039.1"/>
</dbReference>
<evidence type="ECO:0000259" key="6">
    <source>
        <dbReference type="PROSITE" id="PS51096"/>
    </source>
</evidence>
<feature type="domain" description="PTS EIIA type-4" evidence="6">
    <location>
        <begin position="3"/>
        <end position="132"/>
    </location>
</feature>
<comment type="catalytic activity">
    <reaction evidence="1">
        <text>dihydroxyacetone + phosphoenolpyruvate = dihydroxyacetone phosphate + pyruvate</text>
        <dbReference type="Rhea" id="RHEA:18381"/>
        <dbReference type="ChEBI" id="CHEBI:15361"/>
        <dbReference type="ChEBI" id="CHEBI:16016"/>
        <dbReference type="ChEBI" id="CHEBI:57642"/>
        <dbReference type="ChEBI" id="CHEBI:58702"/>
        <dbReference type="EC" id="2.7.1.121"/>
    </reaction>
</comment>
<dbReference type="PANTHER" id="PTHR38594:SF1">
    <property type="entry name" value="PEP-DEPENDENT DIHYDROXYACETONE KINASE, PHOSPHORYL DONOR SUBUNIT DHAM"/>
    <property type="match status" value="1"/>
</dbReference>
<dbReference type="GO" id="GO:0016301">
    <property type="term" value="F:kinase activity"/>
    <property type="evidence" value="ECO:0007669"/>
    <property type="project" value="UniProtKB-KW"/>
</dbReference>
<evidence type="ECO:0000256" key="4">
    <source>
        <dbReference type="ARBA" id="ARBA00022679"/>
    </source>
</evidence>
<comment type="subunit">
    <text evidence="5">Homodimer. The dihydroxyacetone kinase complex is composed of a homodimer of DhaM, a homodimer of DhaK and the subunit DhaL.</text>
</comment>
<dbReference type="EC" id="2.7.1.121" evidence="3"/>
<dbReference type="PROSITE" id="PS51096">
    <property type="entry name" value="PTS_EIIA_TYPE_4"/>
    <property type="match status" value="1"/>
</dbReference>
<keyword evidence="8" id="KW-1185">Reference proteome</keyword>
<evidence type="ECO:0000256" key="3">
    <source>
        <dbReference type="ARBA" id="ARBA00012095"/>
    </source>
</evidence>
<evidence type="ECO:0000313" key="8">
    <source>
        <dbReference type="Proteomes" id="UP000642910"/>
    </source>
</evidence>
<comment type="function">
    <text evidence="2">Component of the dihydroxyacetone kinase complex, which is responsible for the phosphoenolpyruvate (PEP)-dependent phosphorylation of dihydroxyacetone. DhaM serves as the phosphoryl donor. Is phosphorylated by phosphoenolpyruvate in an EI- and HPr-dependent reaction, and a phosphorelay system on histidine residues finally leads to phosphoryl transfer to DhaL and dihydroxyacetone.</text>
</comment>
<evidence type="ECO:0000313" key="7">
    <source>
        <dbReference type="EMBL" id="MBF8377862.1"/>
    </source>
</evidence>
<evidence type="ECO:0000256" key="2">
    <source>
        <dbReference type="ARBA" id="ARBA00002788"/>
    </source>
</evidence>
<keyword evidence="7" id="KW-0418">Kinase</keyword>
<evidence type="ECO:0000256" key="5">
    <source>
        <dbReference type="ARBA" id="ARBA00046577"/>
    </source>
</evidence>
<evidence type="ECO:0000256" key="1">
    <source>
        <dbReference type="ARBA" id="ARBA00001113"/>
    </source>
</evidence>
<dbReference type="Proteomes" id="UP000642910">
    <property type="component" value="Unassembled WGS sequence"/>
</dbReference>
<sequence length="132" mass="13748">MDGAGIVIVSHSHHLSVGLAQLLHQLAPNVCVAVAAASDDTLGTSAESIRKAILEMHTSHVVLVLFDLGSSLLNAEMAIELLDPDTQARVHVVDAPMVEGAVAAAVALQSGLSWQAAIREAENARMTPKIAK</sequence>
<keyword evidence="4" id="KW-0808">Transferase</keyword>
<dbReference type="SUPFAM" id="SSF53062">
    <property type="entry name" value="PTS system fructose IIA component-like"/>
    <property type="match status" value="1"/>
</dbReference>
<accession>A0ABS0F3J7</accession>
<proteinExistence type="predicted"/>
<dbReference type="InterPro" id="IPR004701">
    <property type="entry name" value="PTS_EIIA_man-typ"/>
</dbReference>
<dbReference type="NCBIfam" id="TIGR02364">
    <property type="entry name" value="dha_pts"/>
    <property type="match status" value="1"/>
</dbReference>
<dbReference type="PANTHER" id="PTHR38594">
    <property type="entry name" value="PEP-DEPENDENT DIHYDROXYACETONE KINASE, PHOSPHORYL DONOR SUBUNIT DHAM"/>
    <property type="match status" value="1"/>
</dbReference>
<dbReference type="Pfam" id="PF03610">
    <property type="entry name" value="EIIA-man"/>
    <property type="match status" value="1"/>
</dbReference>
<dbReference type="InterPro" id="IPR012844">
    <property type="entry name" value="DhaM_N"/>
</dbReference>